<keyword evidence="3" id="KW-1185">Reference proteome</keyword>
<keyword evidence="1" id="KW-0175">Coiled coil</keyword>
<dbReference type="AlphaFoldDB" id="A0A9W9ZL26"/>
<evidence type="ECO:0000256" key="1">
    <source>
        <dbReference type="SAM" id="Coils"/>
    </source>
</evidence>
<organism evidence="2 3">
    <name type="scientific">Desmophyllum pertusum</name>
    <dbReference type="NCBI Taxonomy" id="174260"/>
    <lineage>
        <taxon>Eukaryota</taxon>
        <taxon>Metazoa</taxon>
        <taxon>Cnidaria</taxon>
        <taxon>Anthozoa</taxon>
        <taxon>Hexacorallia</taxon>
        <taxon>Scleractinia</taxon>
        <taxon>Caryophylliina</taxon>
        <taxon>Caryophylliidae</taxon>
        <taxon>Desmophyllum</taxon>
    </lineage>
</organism>
<name>A0A9W9ZL26_9CNID</name>
<accession>A0A9W9ZL26</accession>
<evidence type="ECO:0000313" key="2">
    <source>
        <dbReference type="EMBL" id="KAJ7383688.1"/>
    </source>
</evidence>
<comment type="caution">
    <text evidence="2">The sequence shown here is derived from an EMBL/GenBank/DDBJ whole genome shotgun (WGS) entry which is preliminary data.</text>
</comment>
<gene>
    <name evidence="2" type="ORF">OS493_026218</name>
</gene>
<dbReference type="Proteomes" id="UP001163046">
    <property type="component" value="Unassembled WGS sequence"/>
</dbReference>
<feature type="coiled-coil region" evidence="1">
    <location>
        <begin position="8"/>
        <end position="112"/>
    </location>
</feature>
<reference evidence="2" key="1">
    <citation type="submission" date="2023-01" db="EMBL/GenBank/DDBJ databases">
        <title>Genome assembly of the deep-sea coral Lophelia pertusa.</title>
        <authorList>
            <person name="Herrera S."/>
            <person name="Cordes E."/>
        </authorList>
    </citation>
    <scope>NUCLEOTIDE SEQUENCE</scope>
    <source>
        <strain evidence="2">USNM1676648</strain>
        <tissue evidence="2">Polyp</tissue>
    </source>
</reference>
<sequence length="136" mass="16123">MGEDKKEVEDFSEEHKELLQSYNVLQKEYGCFKEEFSALEKCLEMKSNDLQRLTEEKDLTEKRKIEVEKKLKVSSQENVQIRDELEELKEENDSQKLKLEYAEREIQDFTKRMKSCIRITLTWKNGTGAFEKSTGS</sequence>
<proteinExistence type="predicted"/>
<dbReference type="EMBL" id="MU825895">
    <property type="protein sequence ID" value="KAJ7383688.1"/>
    <property type="molecule type" value="Genomic_DNA"/>
</dbReference>
<evidence type="ECO:0000313" key="3">
    <source>
        <dbReference type="Proteomes" id="UP001163046"/>
    </source>
</evidence>
<protein>
    <submittedName>
        <fullName evidence="2">Uncharacterized protein</fullName>
    </submittedName>
</protein>